<keyword evidence="4" id="KW-1185">Reference proteome</keyword>
<dbReference type="EMBL" id="DF237210">
    <property type="protein sequence ID" value="GAQ85932.1"/>
    <property type="molecule type" value="Genomic_DNA"/>
</dbReference>
<feature type="transmembrane region" description="Helical" evidence="2">
    <location>
        <begin position="136"/>
        <end position="161"/>
    </location>
</feature>
<dbReference type="Proteomes" id="UP000054558">
    <property type="component" value="Unassembled WGS sequence"/>
</dbReference>
<evidence type="ECO:0000313" key="3">
    <source>
        <dbReference type="EMBL" id="GAQ85932.1"/>
    </source>
</evidence>
<feature type="transmembrane region" description="Helical" evidence="2">
    <location>
        <begin position="173"/>
        <end position="194"/>
    </location>
</feature>
<feature type="region of interest" description="Disordered" evidence="1">
    <location>
        <begin position="1"/>
        <end position="24"/>
    </location>
</feature>
<organism evidence="3 4">
    <name type="scientific">Klebsormidium nitens</name>
    <name type="common">Green alga</name>
    <name type="synonym">Ulothrix nitens</name>
    <dbReference type="NCBI Taxonomy" id="105231"/>
    <lineage>
        <taxon>Eukaryota</taxon>
        <taxon>Viridiplantae</taxon>
        <taxon>Streptophyta</taxon>
        <taxon>Klebsormidiophyceae</taxon>
        <taxon>Klebsormidiales</taxon>
        <taxon>Klebsormidiaceae</taxon>
        <taxon>Klebsormidium</taxon>
    </lineage>
</organism>
<evidence type="ECO:0000256" key="1">
    <source>
        <dbReference type="SAM" id="MobiDB-lite"/>
    </source>
</evidence>
<feature type="transmembrane region" description="Helical" evidence="2">
    <location>
        <begin position="322"/>
        <end position="341"/>
    </location>
</feature>
<keyword evidence="2" id="KW-1133">Transmembrane helix</keyword>
<accession>A0A1Y1I7M0</accession>
<feature type="transmembrane region" description="Helical" evidence="2">
    <location>
        <begin position="99"/>
        <end position="124"/>
    </location>
</feature>
<evidence type="ECO:0000256" key="2">
    <source>
        <dbReference type="SAM" id="Phobius"/>
    </source>
</evidence>
<protein>
    <submittedName>
        <fullName evidence="3">Uncharacterized protein</fullName>
    </submittedName>
</protein>
<evidence type="ECO:0000313" key="4">
    <source>
        <dbReference type="Proteomes" id="UP000054558"/>
    </source>
</evidence>
<keyword evidence="2" id="KW-0812">Transmembrane</keyword>
<name>A0A1Y1I7M0_KLENI</name>
<sequence>MRGAMTWRMRGDVSPPNGRHASGRRTTCMQSHLADMQRDLGASGHRIQMALIGRGIAWDCLDTKMRTPFVEAYTVALVRRGAVICNETGSEQPPNVQQLGIAAGLVLLHVILLVAPIVCVPILYKALLQDKVEGGVKAPSIIFAAMAVFSVSSFGEIGLHIQQQWVYYGLAPSYYSVVFYSGLVWGQALLAWGVGGYDSQVLWDLLFSAAGTAAMIRGTALANAVPDSNAFCAAKLLNFTLSSWNLTANAGDGGFCGFLAVQIFLFIMLGLTTASFLLKANSNLASPSKWLWTILIILAYVAGIVFTIVVEVTGEQWWHLPTALSFVFGFLFQVAYILSAYTGQKKSPLKEN</sequence>
<feature type="transmembrane region" description="Helical" evidence="2">
    <location>
        <begin position="290"/>
        <end position="310"/>
    </location>
</feature>
<proteinExistence type="predicted"/>
<gene>
    <name evidence="3" type="ORF">KFL_002610180</name>
</gene>
<reference evidence="3 4" key="1">
    <citation type="journal article" date="2014" name="Nat. Commun.">
        <title>Klebsormidium flaccidum genome reveals primary factors for plant terrestrial adaptation.</title>
        <authorList>
            <person name="Hori K."/>
            <person name="Maruyama F."/>
            <person name="Fujisawa T."/>
            <person name="Togashi T."/>
            <person name="Yamamoto N."/>
            <person name="Seo M."/>
            <person name="Sato S."/>
            <person name="Yamada T."/>
            <person name="Mori H."/>
            <person name="Tajima N."/>
            <person name="Moriyama T."/>
            <person name="Ikeuchi M."/>
            <person name="Watanabe M."/>
            <person name="Wada H."/>
            <person name="Kobayashi K."/>
            <person name="Saito M."/>
            <person name="Masuda T."/>
            <person name="Sasaki-Sekimoto Y."/>
            <person name="Mashiguchi K."/>
            <person name="Awai K."/>
            <person name="Shimojima M."/>
            <person name="Masuda S."/>
            <person name="Iwai M."/>
            <person name="Nobusawa T."/>
            <person name="Narise T."/>
            <person name="Kondo S."/>
            <person name="Saito H."/>
            <person name="Sato R."/>
            <person name="Murakawa M."/>
            <person name="Ihara Y."/>
            <person name="Oshima-Yamada Y."/>
            <person name="Ohtaka K."/>
            <person name="Satoh M."/>
            <person name="Sonobe K."/>
            <person name="Ishii M."/>
            <person name="Ohtani R."/>
            <person name="Kanamori-Sato M."/>
            <person name="Honoki R."/>
            <person name="Miyazaki D."/>
            <person name="Mochizuki H."/>
            <person name="Umetsu J."/>
            <person name="Higashi K."/>
            <person name="Shibata D."/>
            <person name="Kamiya Y."/>
            <person name="Sato N."/>
            <person name="Nakamura Y."/>
            <person name="Tabata S."/>
            <person name="Ida S."/>
            <person name="Kurokawa K."/>
            <person name="Ohta H."/>
        </authorList>
    </citation>
    <scope>NUCLEOTIDE SEQUENCE [LARGE SCALE GENOMIC DNA]</scope>
    <source>
        <strain evidence="3 4">NIES-2285</strain>
    </source>
</reference>
<keyword evidence="2" id="KW-0472">Membrane</keyword>
<dbReference type="AlphaFoldDB" id="A0A1Y1I7M0"/>
<feature type="transmembrane region" description="Helical" evidence="2">
    <location>
        <begin position="259"/>
        <end position="278"/>
    </location>
</feature>